<comment type="caution">
    <text evidence="1">The sequence shown here is derived from an EMBL/GenBank/DDBJ whole genome shotgun (WGS) entry which is preliminary data.</text>
</comment>
<sequence length="172" mass="18538">MSDYGDDAGEANLDTHMDFEDADVRLPLSSGICNEALTPSLEQPDQFIDEGDVGVSGAADAEEEMGDAAGGVNGATTGGRANVRTGKVPKANEKRVTTPYLTKYERARILGTRALQISMNAPVLVPLEGETDPLEIATKELKAKKIPLVVRRYLPDGSFEDWKVSELINTEE</sequence>
<protein>
    <submittedName>
        <fullName evidence="1">Uncharacterized protein</fullName>
    </submittedName>
</protein>
<dbReference type="EMBL" id="JASBWS010000001">
    <property type="protein sequence ID" value="KAJ9117788.1"/>
    <property type="molecule type" value="Genomic_DNA"/>
</dbReference>
<keyword evidence="2" id="KW-1185">Reference proteome</keyword>
<accession>A0ACC2X195</accession>
<evidence type="ECO:0000313" key="1">
    <source>
        <dbReference type="EMBL" id="KAJ9117788.1"/>
    </source>
</evidence>
<gene>
    <name evidence="1" type="ORF">QFC20_000067</name>
</gene>
<name>A0ACC2X195_9TREE</name>
<dbReference type="Proteomes" id="UP001230649">
    <property type="component" value="Unassembled WGS sequence"/>
</dbReference>
<evidence type="ECO:0000313" key="2">
    <source>
        <dbReference type="Proteomes" id="UP001230649"/>
    </source>
</evidence>
<reference evidence="1" key="1">
    <citation type="submission" date="2023-04" db="EMBL/GenBank/DDBJ databases">
        <title>Draft Genome sequencing of Naganishia species isolated from polar environments using Oxford Nanopore Technology.</title>
        <authorList>
            <person name="Leo P."/>
            <person name="Venkateswaran K."/>
        </authorList>
    </citation>
    <scope>NUCLEOTIDE SEQUENCE</scope>
    <source>
        <strain evidence="1">MNA-CCFEE 5262</strain>
    </source>
</reference>
<proteinExistence type="predicted"/>
<organism evidence="1 2">
    <name type="scientific">Naganishia adeliensis</name>
    <dbReference type="NCBI Taxonomy" id="92952"/>
    <lineage>
        <taxon>Eukaryota</taxon>
        <taxon>Fungi</taxon>
        <taxon>Dikarya</taxon>
        <taxon>Basidiomycota</taxon>
        <taxon>Agaricomycotina</taxon>
        <taxon>Tremellomycetes</taxon>
        <taxon>Filobasidiales</taxon>
        <taxon>Filobasidiaceae</taxon>
        <taxon>Naganishia</taxon>
    </lineage>
</organism>